<proteinExistence type="inferred from homology"/>
<reference evidence="7" key="2">
    <citation type="submission" date="2025-08" db="UniProtKB">
        <authorList>
            <consortium name="Ensembl"/>
        </authorList>
    </citation>
    <scope>IDENTIFICATION</scope>
</reference>
<keyword evidence="3" id="KW-0687">Ribonucleoprotein</keyword>
<evidence type="ECO:0000256" key="2">
    <source>
        <dbReference type="ARBA" id="ARBA00022980"/>
    </source>
</evidence>
<evidence type="ECO:0000256" key="4">
    <source>
        <dbReference type="ARBA" id="ARBA00023278"/>
    </source>
</evidence>
<name>A0A4X1W3J8_PIG</name>
<organism evidence="7 8">
    <name type="scientific">Sus scrofa</name>
    <name type="common">Pig</name>
    <dbReference type="NCBI Taxonomy" id="9823"/>
    <lineage>
        <taxon>Eukaryota</taxon>
        <taxon>Metazoa</taxon>
        <taxon>Chordata</taxon>
        <taxon>Craniata</taxon>
        <taxon>Vertebrata</taxon>
        <taxon>Euteleostomi</taxon>
        <taxon>Mammalia</taxon>
        <taxon>Eutheria</taxon>
        <taxon>Laurasiatheria</taxon>
        <taxon>Artiodactyla</taxon>
        <taxon>Suina</taxon>
        <taxon>Suidae</taxon>
        <taxon>Sus</taxon>
    </lineage>
</organism>
<reference evidence="7 8" key="1">
    <citation type="submission" date="2017-08" db="EMBL/GenBank/DDBJ databases">
        <title>USMARCv1.0.</title>
        <authorList>
            <person name="Hannum G.I."/>
            <person name="Koren S."/>
            <person name="Schroeder S.G."/>
            <person name="Chin S.C."/>
            <person name="Nonneman D.J."/>
            <person name="Becker S.A."/>
            <person name="Rosen B.D."/>
            <person name="Bickhart D.M."/>
            <person name="Putnam N.H."/>
            <person name="Green R.E."/>
            <person name="Tuggle C.K."/>
            <person name="Liu H."/>
            <person name="Rohrer G.A."/>
            <person name="Warr A."/>
            <person name="Hall R."/>
            <person name="Kim K."/>
            <person name="Hume D.A."/>
            <person name="Talbot R."/>
            <person name="Chow W."/>
            <person name="Howe K."/>
            <person name="Schwartz A.S."/>
            <person name="Watson M."/>
            <person name="Archibald A.L."/>
            <person name="Phillippy A.M."/>
            <person name="Smith T.P.L."/>
        </authorList>
    </citation>
    <scope>NUCLEOTIDE SEQUENCE [LARGE SCALE GENOMIC DNA]</scope>
</reference>
<accession>A0A4X1W3J8</accession>
<dbReference type="GO" id="GO:0005840">
    <property type="term" value="C:ribosome"/>
    <property type="evidence" value="ECO:0007669"/>
    <property type="project" value="UniProtKB-KW"/>
</dbReference>
<evidence type="ECO:0000313" key="8">
    <source>
        <dbReference type="Proteomes" id="UP000314985"/>
    </source>
</evidence>
<dbReference type="GO" id="GO:1990904">
    <property type="term" value="C:ribonucleoprotein complex"/>
    <property type="evidence" value="ECO:0007669"/>
    <property type="project" value="UniProtKB-KW"/>
</dbReference>
<evidence type="ECO:0000256" key="6">
    <source>
        <dbReference type="ARBA" id="ARBA00035527"/>
    </source>
</evidence>
<evidence type="ECO:0000256" key="1">
    <source>
        <dbReference type="ARBA" id="ARBA00007320"/>
    </source>
</evidence>
<evidence type="ECO:0000313" key="7">
    <source>
        <dbReference type="Ensembl" id="ENSSSCP00070050868.1"/>
    </source>
</evidence>
<sequence>MPSRLRKTHKLWGHMSQSHGHIGKHWKPSGGQGNAGAMHHHRIIFDKYHLGYFGKIVLRHYNLKRNQNFCPIVNLDKLWILVSEQTWVNAAKNKTRVAPVIDVVCVGPVSW</sequence>
<dbReference type="PANTHER" id="PTHR11721:SF30">
    <property type="entry name" value="LARGE RIBOSOMAL SUBUNIT PROTEIN UL15"/>
    <property type="match status" value="1"/>
</dbReference>
<dbReference type="InterPro" id="IPR036227">
    <property type="entry name" value="Ribosomal_uL15/eL18_sf"/>
</dbReference>
<dbReference type="Proteomes" id="UP000314985">
    <property type="component" value="Chromosome 6"/>
</dbReference>
<dbReference type="Ensembl" id="ENSSSCT00070059709.1">
    <property type="protein sequence ID" value="ENSSSCP00070050868.1"/>
    <property type="gene ID" value="ENSSSCG00070029702.1"/>
</dbReference>
<keyword evidence="2" id="KW-0689">Ribosomal protein</keyword>
<evidence type="ECO:0000256" key="3">
    <source>
        <dbReference type="ARBA" id="ARBA00023274"/>
    </source>
</evidence>
<dbReference type="SUPFAM" id="SSF52080">
    <property type="entry name" value="Ribosomal proteins L15p and L18e"/>
    <property type="match status" value="1"/>
</dbReference>
<dbReference type="PANTHER" id="PTHR11721">
    <property type="entry name" value="60S RIBOSOMAL PROTEIN L27A"/>
    <property type="match status" value="1"/>
</dbReference>
<keyword evidence="4" id="KW-0379">Hydroxylation</keyword>
<evidence type="ECO:0000256" key="5">
    <source>
        <dbReference type="ARBA" id="ARBA00035200"/>
    </source>
</evidence>
<comment type="similarity">
    <text evidence="1">Belongs to the universal ribosomal protein uL15 family.</text>
</comment>
<dbReference type="Gene3D" id="3.100.10.10">
    <property type="match status" value="1"/>
</dbReference>
<dbReference type="AlphaFoldDB" id="A0A4X1W3J8"/>
<protein>
    <recommendedName>
        <fullName evidence="5">Large ribosomal subunit protein uL15</fullName>
    </recommendedName>
    <alternativeName>
        <fullName evidence="6">60S ribosomal protein L27a</fullName>
    </alternativeName>
</protein>